<gene>
    <name evidence="1" type="ORF">OF850_08805</name>
</gene>
<keyword evidence="2" id="KW-1185">Reference proteome</keyword>
<evidence type="ECO:0000313" key="2">
    <source>
        <dbReference type="Proteomes" id="UP001526430"/>
    </source>
</evidence>
<name>A0ABT3NU77_9PROT</name>
<organism evidence="1 2">
    <name type="scientific">Sabulicella glaciei</name>
    <dbReference type="NCBI Taxonomy" id="2984948"/>
    <lineage>
        <taxon>Bacteria</taxon>
        <taxon>Pseudomonadati</taxon>
        <taxon>Pseudomonadota</taxon>
        <taxon>Alphaproteobacteria</taxon>
        <taxon>Acetobacterales</taxon>
        <taxon>Acetobacteraceae</taxon>
        <taxon>Sabulicella</taxon>
    </lineage>
</organism>
<comment type="caution">
    <text evidence="1">The sequence shown here is derived from an EMBL/GenBank/DDBJ whole genome shotgun (WGS) entry which is preliminary data.</text>
</comment>
<proteinExistence type="predicted"/>
<evidence type="ECO:0000313" key="1">
    <source>
        <dbReference type="EMBL" id="MCW8085723.1"/>
    </source>
</evidence>
<protein>
    <submittedName>
        <fullName evidence="1">Uncharacterized protein</fullName>
    </submittedName>
</protein>
<dbReference type="Proteomes" id="UP001526430">
    <property type="component" value="Unassembled WGS sequence"/>
</dbReference>
<reference evidence="1 2" key="1">
    <citation type="submission" date="2022-10" db="EMBL/GenBank/DDBJ databases">
        <title>Roseococcus glaciei nov., sp. nov., isolated from glacier.</title>
        <authorList>
            <person name="Liu Q."/>
            <person name="Xin Y.-H."/>
        </authorList>
    </citation>
    <scope>NUCLEOTIDE SEQUENCE [LARGE SCALE GENOMIC DNA]</scope>
    <source>
        <strain evidence="1 2">MDT2-1-1</strain>
    </source>
</reference>
<sequence length="194" mass="21162">MIFHLLGSLLLGICAAALLMLCFRVSGRRAPRWLLPASAGAAMFGFHVWSDYTWFRRTAAALPSPMTVAAASTSGTTMQPWTYLLPRVERFAAIDPRAIRWNERVPGLRLTEVHLVARYMPTLTTMQFFDCAASRRADAPRTLVLDAEGRPAGLDWVRLESGDALLRAVCSAPLPLQPSAAPGMPDNGTPPGRS</sequence>
<accession>A0ABT3NU77</accession>
<dbReference type="EMBL" id="JAPFQI010000004">
    <property type="protein sequence ID" value="MCW8085723.1"/>
    <property type="molecule type" value="Genomic_DNA"/>
</dbReference>
<dbReference type="RefSeq" id="WP_301589658.1">
    <property type="nucleotide sequence ID" value="NZ_JAPFQI010000004.1"/>
</dbReference>